<protein>
    <submittedName>
        <fullName evidence="1">CLUMA_CG003868, isoform A</fullName>
    </submittedName>
</protein>
<evidence type="ECO:0000313" key="1">
    <source>
        <dbReference type="EMBL" id="CRK90152.1"/>
    </source>
</evidence>
<name>A0A1J1HQ19_9DIPT</name>
<reference evidence="1 2" key="1">
    <citation type="submission" date="2015-04" db="EMBL/GenBank/DDBJ databases">
        <authorList>
            <person name="Syromyatnikov M.Y."/>
            <person name="Popov V.N."/>
        </authorList>
    </citation>
    <scope>NUCLEOTIDE SEQUENCE [LARGE SCALE GENOMIC DNA]</scope>
</reference>
<dbReference type="AlphaFoldDB" id="A0A1J1HQ19"/>
<sequence>MAAALLAEFFNVELVNKDFIRINKSFMGRTTTKRGEHKKKDHEKFLCFRLDYENNKATIHASLFD</sequence>
<dbReference type="EMBL" id="CVRI01000017">
    <property type="protein sequence ID" value="CRK90152.1"/>
    <property type="molecule type" value="Genomic_DNA"/>
</dbReference>
<dbReference type="Proteomes" id="UP000183832">
    <property type="component" value="Unassembled WGS sequence"/>
</dbReference>
<proteinExistence type="predicted"/>
<organism evidence="1 2">
    <name type="scientific">Clunio marinus</name>
    <dbReference type="NCBI Taxonomy" id="568069"/>
    <lineage>
        <taxon>Eukaryota</taxon>
        <taxon>Metazoa</taxon>
        <taxon>Ecdysozoa</taxon>
        <taxon>Arthropoda</taxon>
        <taxon>Hexapoda</taxon>
        <taxon>Insecta</taxon>
        <taxon>Pterygota</taxon>
        <taxon>Neoptera</taxon>
        <taxon>Endopterygota</taxon>
        <taxon>Diptera</taxon>
        <taxon>Nematocera</taxon>
        <taxon>Chironomoidea</taxon>
        <taxon>Chironomidae</taxon>
        <taxon>Clunio</taxon>
    </lineage>
</organism>
<evidence type="ECO:0000313" key="2">
    <source>
        <dbReference type="Proteomes" id="UP000183832"/>
    </source>
</evidence>
<keyword evidence="2" id="KW-1185">Reference proteome</keyword>
<gene>
    <name evidence="1" type="ORF">CLUMA_CG003868</name>
</gene>
<accession>A0A1J1HQ19</accession>